<gene>
    <name evidence="1" type="ORF">FPZ49_24665</name>
</gene>
<evidence type="ECO:0000313" key="2">
    <source>
        <dbReference type="Proteomes" id="UP000317036"/>
    </source>
</evidence>
<dbReference type="EMBL" id="VNJI01000039">
    <property type="protein sequence ID" value="TVY07337.1"/>
    <property type="molecule type" value="Genomic_DNA"/>
</dbReference>
<dbReference type="RefSeq" id="WP_144852043.1">
    <property type="nucleotide sequence ID" value="NZ_VNJI01000039.1"/>
</dbReference>
<name>A0A559K5G3_9BACL</name>
<dbReference type="Proteomes" id="UP000317036">
    <property type="component" value="Unassembled WGS sequence"/>
</dbReference>
<protein>
    <submittedName>
        <fullName evidence="1">Uncharacterized protein</fullName>
    </submittedName>
</protein>
<comment type="caution">
    <text evidence="1">The sequence shown here is derived from an EMBL/GenBank/DDBJ whole genome shotgun (WGS) entry which is preliminary data.</text>
</comment>
<dbReference type="AlphaFoldDB" id="A0A559K5G3"/>
<proteinExistence type="predicted"/>
<evidence type="ECO:0000313" key="1">
    <source>
        <dbReference type="EMBL" id="TVY07337.1"/>
    </source>
</evidence>
<organism evidence="1 2">
    <name type="scientific">Paenibacillus cremeus</name>
    <dbReference type="NCBI Taxonomy" id="2163881"/>
    <lineage>
        <taxon>Bacteria</taxon>
        <taxon>Bacillati</taxon>
        <taxon>Bacillota</taxon>
        <taxon>Bacilli</taxon>
        <taxon>Bacillales</taxon>
        <taxon>Paenibacillaceae</taxon>
        <taxon>Paenibacillus</taxon>
    </lineage>
</organism>
<keyword evidence="2" id="KW-1185">Reference proteome</keyword>
<sequence>MDKIDLNKLDILDNDIQSEIVESQNKSRRNILKKFELESEESKKREKKVKPVSFAISFDLDEKIEQYCNSRHMKKSTFAVLALEEYLKKVLADSK</sequence>
<reference evidence="1 2" key="1">
    <citation type="submission" date="2019-07" db="EMBL/GenBank/DDBJ databases">
        <authorList>
            <person name="Kim J."/>
        </authorList>
    </citation>
    <scope>NUCLEOTIDE SEQUENCE [LARGE SCALE GENOMIC DNA]</scope>
    <source>
        <strain evidence="1 2">JC52</strain>
    </source>
</reference>
<accession>A0A559K5G3</accession>